<comment type="caution">
    <text evidence="3">The sequence shown here is derived from an EMBL/GenBank/DDBJ whole genome shotgun (WGS) entry which is preliminary data.</text>
</comment>
<protein>
    <submittedName>
        <fullName evidence="3">SMP-30/gluconolactonase/LRE family protein</fullName>
    </submittedName>
</protein>
<dbReference type="Pfam" id="PF08450">
    <property type="entry name" value="SGL"/>
    <property type="match status" value="1"/>
</dbReference>
<dbReference type="PANTHER" id="PTHR10907">
    <property type="entry name" value="REGUCALCIN"/>
    <property type="match status" value="1"/>
</dbReference>
<comment type="similarity">
    <text evidence="1">Belongs to the SMP-30/CGR1 family.</text>
</comment>
<dbReference type="EMBL" id="JALIEB010000007">
    <property type="protein sequence ID" value="MCV3272296.1"/>
    <property type="molecule type" value="Genomic_DNA"/>
</dbReference>
<feature type="domain" description="SMP-30/Gluconolactonase/LRE-like region" evidence="2">
    <location>
        <begin position="14"/>
        <end position="247"/>
    </location>
</feature>
<dbReference type="Gene3D" id="2.120.10.30">
    <property type="entry name" value="TolB, C-terminal domain"/>
    <property type="match status" value="1"/>
</dbReference>
<accession>A0ABT3BFC4</accession>
<proteinExistence type="inferred from homology"/>
<evidence type="ECO:0000313" key="3">
    <source>
        <dbReference type="EMBL" id="MCV3272296.1"/>
    </source>
</evidence>
<dbReference type="InterPro" id="IPR013658">
    <property type="entry name" value="SGL"/>
</dbReference>
<dbReference type="SUPFAM" id="SSF63829">
    <property type="entry name" value="Calcium-dependent phosphotriesterase"/>
    <property type="match status" value="1"/>
</dbReference>
<name>A0ABT3BFC4_9RHOB</name>
<dbReference type="PRINTS" id="PR01790">
    <property type="entry name" value="SMP30FAMILY"/>
</dbReference>
<dbReference type="Proteomes" id="UP001208690">
    <property type="component" value="Unassembled WGS sequence"/>
</dbReference>
<dbReference type="InterPro" id="IPR011042">
    <property type="entry name" value="6-blade_b-propeller_TolB-like"/>
</dbReference>
<dbReference type="PANTHER" id="PTHR10907:SF47">
    <property type="entry name" value="REGUCALCIN"/>
    <property type="match status" value="1"/>
</dbReference>
<keyword evidence="4" id="KW-1185">Reference proteome</keyword>
<dbReference type="RefSeq" id="WP_263844615.1">
    <property type="nucleotide sequence ID" value="NZ_JALIEB010000007.1"/>
</dbReference>
<evidence type="ECO:0000256" key="1">
    <source>
        <dbReference type="ARBA" id="ARBA00008853"/>
    </source>
</evidence>
<sequence length="263" mass="28296">MSDAVPVGRYRAVLGESTLWLPERKCIAWVDIEGRATILTDVETGEEQINKLPDRPTALADLGSGLLVARDCGIVGPDGTILAANPQRPPGRFNDGTAGIGGQFWISTIGPEGGRLHRLGRDGQAWHLRRDLVTGLGTPNGLALSPDGQWLYLSDSRAERQGIWRFAHDPRTGDITDRQPFFETAGHTGRPDGATTDTAGNYWFAGMDAGEVVCLSPSGDILRRVPLPVSKPTRPALASGRLFVTSIRMPDEPLSGRLLAVTL</sequence>
<organism evidence="3 4">
    <name type="scientific">Roseobacter sinensis</name>
    <dbReference type="NCBI Taxonomy" id="2931391"/>
    <lineage>
        <taxon>Bacteria</taxon>
        <taxon>Pseudomonadati</taxon>
        <taxon>Pseudomonadota</taxon>
        <taxon>Alphaproteobacteria</taxon>
        <taxon>Rhodobacterales</taxon>
        <taxon>Roseobacteraceae</taxon>
        <taxon>Roseobacter</taxon>
    </lineage>
</organism>
<gene>
    <name evidence="3" type="ORF">MUB52_12735</name>
</gene>
<reference evidence="3 4" key="1">
    <citation type="submission" date="2022-04" db="EMBL/GenBank/DDBJ databases">
        <title>Roseobacter sp. WL0113 is a bacterium isolated from neritic sediment.</title>
        <authorList>
            <person name="Wang L."/>
            <person name="He W."/>
            <person name="Zhang D.-F."/>
        </authorList>
    </citation>
    <scope>NUCLEOTIDE SEQUENCE [LARGE SCALE GENOMIC DNA]</scope>
    <source>
        <strain evidence="3 4">WL0113</strain>
    </source>
</reference>
<evidence type="ECO:0000313" key="4">
    <source>
        <dbReference type="Proteomes" id="UP001208690"/>
    </source>
</evidence>
<evidence type="ECO:0000259" key="2">
    <source>
        <dbReference type="Pfam" id="PF08450"/>
    </source>
</evidence>
<dbReference type="InterPro" id="IPR005511">
    <property type="entry name" value="SMP-30"/>
</dbReference>